<dbReference type="EnsemblMetazoa" id="XM_014397529.1">
    <property type="protein sequence ID" value="XP_014253015.1"/>
    <property type="gene ID" value="LOC106668616"/>
</dbReference>
<proteinExistence type="inferred from homology"/>
<evidence type="ECO:0008006" key="11">
    <source>
        <dbReference type="Google" id="ProtNLM"/>
    </source>
</evidence>
<evidence type="ECO:0000313" key="9">
    <source>
        <dbReference type="EnsemblMetazoa" id="XP_014253015.1"/>
    </source>
</evidence>
<comment type="subcellular location">
    <subcellularLocation>
        <location evidence="1">Cell membrane</location>
    </subcellularLocation>
</comment>
<feature type="transmembrane region" description="Helical" evidence="8">
    <location>
        <begin position="12"/>
        <end position="33"/>
    </location>
</feature>
<evidence type="ECO:0000313" key="10">
    <source>
        <dbReference type="Proteomes" id="UP000494040"/>
    </source>
</evidence>
<evidence type="ECO:0000256" key="7">
    <source>
        <dbReference type="ARBA" id="ARBA00023180"/>
    </source>
</evidence>
<keyword evidence="5 8" id="KW-1133">Transmembrane helix</keyword>
<sequence length="499" mass="57376">MRKNIFLEKVILLGFGGVLFVLFCTVSIAWPLFFFSQLKEQLVLTNQSKSYTLWKDTPIPMYLEIYMFNWTNPEETLKKGKTPHFVEMGPYVFSETHKKVDVNWNDDNETVTFKQIRQWKFIPGLSNGKLDDEVTNVNVVALTIANMVKKYIDSKTIEIPVDKLFSFYEKKVYIKKPVRKLLFDGYSDELLNIAEKLKHIIKVKIPFDKFGWFYSRNNSADYDGVFSINTGMDCLYRLGLLEDWNYNTHTDIYSGICGQVSGTLGELWPYDASKKEEIEIFANDICSSIKLKRNSTQTIQGVEGILFEGDETVFDNGQIVRENACYCSNSNFACPPPGTRDISTCRYGAPAFISYPHFYLGDKYYHKAVSGMKPDPQKHKFYIVLDKTMSIPLEVHARLQINILTENSFGLKFFEDLPTAYMPMIWFNQKAVITPTLSSQIKSISFFDDNLEYIFIGLALFGLILTLLGIFLWGRRVYIQEPSPSTSLLCNSDSTENIS</sequence>
<keyword evidence="3" id="KW-1003">Cell membrane</keyword>
<organism evidence="9 10">
    <name type="scientific">Cimex lectularius</name>
    <name type="common">Bed bug</name>
    <name type="synonym">Acanthia lectularia</name>
    <dbReference type="NCBI Taxonomy" id="79782"/>
    <lineage>
        <taxon>Eukaryota</taxon>
        <taxon>Metazoa</taxon>
        <taxon>Ecdysozoa</taxon>
        <taxon>Arthropoda</taxon>
        <taxon>Hexapoda</taxon>
        <taxon>Insecta</taxon>
        <taxon>Pterygota</taxon>
        <taxon>Neoptera</taxon>
        <taxon>Paraneoptera</taxon>
        <taxon>Hemiptera</taxon>
        <taxon>Heteroptera</taxon>
        <taxon>Panheteroptera</taxon>
        <taxon>Cimicomorpha</taxon>
        <taxon>Cimicidae</taxon>
        <taxon>Cimex</taxon>
    </lineage>
</organism>
<evidence type="ECO:0000256" key="4">
    <source>
        <dbReference type="ARBA" id="ARBA00022692"/>
    </source>
</evidence>
<dbReference type="OrthoDB" id="514335at2759"/>
<dbReference type="RefSeq" id="XP_014253015.1">
    <property type="nucleotide sequence ID" value="XM_014397529.1"/>
</dbReference>
<dbReference type="AlphaFoldDB" id="A0A8I6TFS9"/>
<keyword evidence="7" id="KW-0325">Glycoprotein</keyword>
<dbReference type="Pfam" id="PF01130">
    <property type="entry name" value="CD36"/>
    <property type="match status" value="1"/>
</dbReference>
<evidence type="ECO:0000256" key="2">
    <source>
        <dbReference type="ARBA" id="ARBA00010532"/>
    </source>
</evidence>
<evidence type="ECO:0000256" key="5">
    <source>
        <dbReference type="ARBA" id="ARBA00022989"/>
    </source>
</evidence>
<dbReference type="OMA" id="FMNLRPQ"/>
<dbReference type="GO" id="GO:0005044">
    <property type="term" value="F:scavenger receptor activity"/>
    <property type="evidence" value="ECO:0007669"/>
    <property type="project" value="TreeGrafter"/>
</dbReference>
<keyword evidence="10" id="KW-1185">Reference proteome</keyword>
<evidence type="ECO:0000256" key="8">
    <source>
        <dbReference type="SAM" id="Phobius"/>
    </source>
</evidence>
<evidence type="ECO:0000256" key="6">
    <source>
        <dbReference type="ARBA" id="ARBA00023136"/>
    </source>
</evidence>
<reference evidence="9" key="1">
    <citation type="submission" date="2022-01" db="UniProtKB">
        <authorList>
            <consortium name="EnsemblMetazoa"/>
        </authorList>
    </citation>
    <scope>IDENTIFICATION</scope>
</reference>
<accession>A0A8I6TFS9</accession>
<feature type="transmembrane region" description="Helical" evidence="8">
    <location>
        <begin position="453"/>
        <end position="473"/>
    </location>
</feature>
<keyword evidence="6 8" id="KW-0472">Membrane</keyword>
<dbReference type="PRINTS" id="PR01609">
    <property type="entry name" value="CD36FAMILY"/>
</dbReference>
<dbReference type="Proteomes" id="UP000494040">
    <property type="component" value="Unassembled WGS sequence"/>
</dbReference>
<keyword evidence="4 8" id="KW-0812">Transmembrane</keyword>
<dbReference type="PANTHER" id="PTHR11923">
    <property type="entry name" value="SCAVENGER RECEPTOR CLASS B TYPE-1 SR-B1"/>
    <property type="match status" value="1"/>
</dbReference>
<comment type="similarity">
    <text evidence="2">Belongs to the CD36 family.</text>
</comment>
<name>A0A8I6TFS9_CIMLE</name>
<dbReference type="PANTHER" id="PTHR11923:SF114">
    <property type="entry name" value="FI02050P-RELATED"/>
    <property type="match status" value="1"/>
</dbReference>
<evidence type="ECO:0000256" key="3">
    <source>
        <dbReference type="ARBA" id="ARBA00022475"/>
    </source>
</evidence>
<dbReference type="GeneID" id="106668616"/>
<dbReference type="GO" id="GO:0005886">
    <property type="term" value="C:plasma membrane"/>
    <property type="evidence" value="ECO:0007669"/>
    <property type="project" value="UniProtKB-SubCell"/>
</dbReference>
<dbReference type="GO" id="GO:0005737">
    <property type="term" value="C:cytoplasm"/>
    <property type="evidence" value="ECO:0007669"/>
    <property type="project" value="TreeGrafter"/>
</dbReference>
<evidence type="ECO:0000256" key="1">
    <source>
        <dbReference type="ARBA" id="ARBA00004236"/>
    </source>
</evidence>
<protein>
    <recommendedName>
        <fullName evidence="11">Protein croquemort</fullName>
    </recommendedName>
</protein>
<dbReference type="InterPro" id="IPR002159">
    <property type="entry name" value="CD36_fam"/>
</dbReference>
<dbReference type="KEGG" id="clec:106668616"/>